<feature type="transmembrane region" description="Helical" evidence="7">
    <location>
        <begin position="6"/>
        <end position="26"/>
    </location>
</feature>
<keyword evidence="3" id="KW-1003">Cell membrane</keyword>
<evidence type="ECO:0000256" key="4">
    <source>
        <dbReference type="ARBA" id="ARBA00022692"/>
    </source>
</evidence>
<organism evidence="9 11">
    <name type="scientific">Eggerthella sinensis</name>
    <dbReference type="NCBI Taxonomy" id="242230"/>
    <lineage>
        <taxon>Bacteria</taxon>
        <taxon>Bacillati</taxon>
        <taxon>Actinomycetota</taxon>
        <taxon>Coriobacteriia</taxon>
        <taxon>Eggerthellales</taxon>
        <taxon>Eggerthellaceae</taxon>
        <taxon>Eggerthella</taxon>
    </lineage>
</organism>
<dbReference type="EMBL" id="PPTT01000011">
    <property type="protein sequence ID" value="RDB69163.1"/>
    <property type="molecule type" value="Genomic_DNA"/>
</dbReference>
<keyword evidence="5 7" id="KW-1133">Transmembrane helix</keyword>
<comment type="similarity">
    <text evidence="2">Belongs to the NrfD family.</text>
</comment>
<gene>
    <name evidence="8" type="ORF">C1876_07975</name>
    <name evidence="9" type="ORF">DMP09_01685</name>
</gene>
<feature type="transmembrane region" description="Helical" evidence="7">
    <location>
        <begin position="120"/>
        <end position="143"/>
    </location>
</feature>
<reference evidence="9" key="3">
    <citation type="journal article" date="2019" name="Microbiol. Resour. Announc.">
        <title>Draft Genome Sequences of Type Strains of Gordonibacter faecihominis, Paraeggerthella hongkongensis, Parvibacter caecicola,Slackia equolifaciens, Slackia faecicanis, and Slackia isoflavoniconvertens.</title>
        <authorList>
            <person name="Danylec N."/>
            <person name="Stoll D.A."/>
            <person name="Dotsch A."/>
            <person name="Huch M."/>
        </authorList>
    </citation>
    <scope>NUCLEOTIDE SEQUENCE</scope>
    <source>
        <strain evidence="9">DSM 16107</strain>
    </source>
</reference>
<keyword evidence="4 7" id="KW-0812">Transmembrane</keyword>
<reference evidence="8 10" key="1">
    <citation type="journal article" date="2018" name="Elife">
        <title>Discovery and characterization of a prevalent human gut bacterial enzyme sufficient for the inactivation of a family of plant toxins.</title>
        <authorList>
            <person name="Koppel N."/>
            <person name="Bisanz J.E."/>
            <person name="Pandelia M.E."/>
            <person name="Turnbaugh P.J."/>
            <person name="Balskus E.P."/>
        </authorList>
    </citation>
    <scope>NUCLEOTIDE SEQUENCE [LARGE SCALE GENOMIC DNA]</scope>
    <source>
        <strain evidence="8 10">DSM 16107</strain>
    </source>
</reference>
<feature type="transmembrane region" description="Helical" evidence="7">
    <location>
        <begin position="234"/>
        <end position="254"/>
    </location>
</feature>
<feature type="transmembrane region" description="Helical" evidence="7">
    <location>
        <begin position="196"/>
        <end position="214"/>
    </location>
</feature>
<dbReference type="InterPro" id="IPR005614">
    <property type="entry name" value="NrfD-like"/>
</dbReference>
<dbReference type="GO" id="GO:0005886">
    <property type="term" value="C:plasma membrane"/>
    <property type="evidence" value="ECO:0007669"/>
    <property type="project" value="UniProtKB-SubCell"/>
</dbReference>
<evidence type="ECO:0000256" key="3">
    <source>
        <dbReference type="ARBA" id="ARBA00022475"/>
    </source>
</evidence>
<comment type="subcellular location">
    <subcellularLocation>
        <location evidence="1">Cell membrane</location>
        <topology evidence="1">Multi-pass membrane protein</topology>
    </subcellularLocation>
</comment>
<evidence type="ECO:0000256" key="2">
    <source>
        <dbReference type="ARBA" id="ARBA00008929"/>
    </source>
</evidence>
<dbReference type="AlphaFoldDB" id="A0A3N0J1V7"/>
<dbReference type="PANTHER" id="PTHR34856">
    <property type="entry name" value="PROTEIN NRFD"/>
    <property type="match status" value="1"/>
</dbReference>
<sequence>MVSSYIAWYLFFAGAGGGAFLLGSFVDFALRVSDRPWLRYASSVTDAGLLAGPVLVALGAVFLTLDLGAPDQAFRLFFTPSGSLLSAGAWSIALFCLAAFGAFLLGFVDGGSGVRVVETALSVVATLLAVFVVGYAGVFLSLYPAVPFLNTPLVPVLFVASALATGAAALTVIGFFRSMGDEVAEGLDSLLRLDMALVAVEALAVAGFVAVSLLGDPEAARSARQLLSGSSSMLFWLGVVVAGLVIPLSVDAVCLRAPNPVVLAVGAAGTLVGGACLRFALLMAAQRFCLAGMGVLAFWM</sequence>
<protein>
    <submittedName>
        <fullName evidence="9">Polysulfide reductase</fullName>
    </submittedName>
</protein>
<accession>A0A3N0J1V7</accession>
<dbReference type="RefSeq" id="WP_114546188.1">
    <property type="nucleotide sequence ID" value="NZ_JAJCHC010000006.1"/>
</dbReference>
<feature type="transmembrane region" description="Helical" evidence="7">
    <location>
        <begin position="155"/>
        <end position="176"/>
    </location>
</feature>
<dbReference type="Proteomes" id="UP000253817">
    <property type="component" value="Unassembled WGS sequence"/>
</dbReference>
<evidence type="ECO:0000256" key="5">
    <source>
        <dbReference type="ARBA" id="ARBA00022989"/>
    </source>
</evidence>
<comment type="caution">
    <text evidence="9">The sequence shown here is derived from an EMBL/GenBank/DDBJ whole genome shotgun (WGS) entry which is preliminary data.</text>
</comment>
<name>A0A3N0J1V7_9ACTN</name>
<dbReference type="InterPro" id="IPR052049">
    <property type="entry name" value="Electron_transfer_protein"/>
</dbReference>
<proteinExistence type="inferred from homology"/>
<evidence type="ECO:0000313" key="8">
    <source>
        <dbReference type="EMBL" id="RDB69163.1"/>
    </source>
</evidence>
<dbReference type="EMBL" id="QICC01000003">
    <property type="protein sequence ID" value="RNM43184.1"/>
    <property type="molecule type" value="Genomic_DNA"/>
</dbReference>
<evidence type="ECO:0000313" key="9">
    <source>
        <dbReference type="EMBL" id="RNM43184.1"/>
    </source>
</evidence>
<dbReference type="PANTHER" id="PTHR34856:SF2">
    <property type="entry name" value="PROTEIN NRFD"/>
    <property type="match status" value="1"/>
</dbReference>
<feature type="transmembrane region" description="Helical" evidence="7">
    <location>
        <begin position="261"/>
        <end position="285"/>
    </location>
</feature>
<evidence type="ECO:0000313" key="11">
    <source>
        <dbReference type="Proteomes" id="UP000270112"/>
    </source>
</evidence>
<dbReference type="OrthoDB" id="3177806at2"/>
<evidence type="ECO:0000256" key="7">
    <source>
        <dbReference type="SAM" id="Phobius"/>
    </source>
</evidence>
<reference evidence="11" key="2">
    <citation type="submission" date="2018-05" db="EMBL/GenBank/DDBJ databases">
        <title>Genome Sequencing of selected type strains of the family Eggerthellaceae.</title>
        <authorList>
            <person name="Danylec N."/>
            <person name="Stoll D.A."/>
            <person name="Doetsch A."/>
            <person name="Huch M."/>
        </authorList>
    </citation>
    <scope>NUCLEOTIDE SEQUENCE [LARGE SCALE GENOMIC DNA]</scope>
    <source>
        <strain evidence="11">DSM 16107</strain>
    </source>
</reference>
<dbReference type="Gene3D" id="1.20.1630.10">
    <property type="entry name" value="Formate dehydrogenase/DMSO reductase domain"/>
    <property type="match status" value="1"/>
</dbReference>
<feature type="transmembrane region" description="Helical" evidence="7">
    <location>
        <begin position="85"/>
        <end position="108"/>
    </location>
</feature>
<evidence type="ECO:0000256" key="6">
    <source>
        <dbReference type="ARBA" id="ARBA00023136"/>
    </source>
</evidence>
<dbReference type="Proteomes" id="UP000270112">
    <property type="component" value="Unassembled WGS sequence"/>
</dbReference>
<dbReference type="Pfam" id="PF03916">
    <property type="entry name" value="NrfD"/>
    <property type="match status" value="1"/>
</dbReference>
<keyword evidence="6 7" id="KW-0472">Membrane</keyword>
<evidence type="ECO:0000313" key="10">
    <source>
        <dbReference type="Proteomes" id="UP000253817"/>
    </source>
</evidence>
<feature type="transmembrane region" description="Helical" evidence="7">
    <location>
        <begin position="47"/>
        <end position="65"/>
    </location>
</feature>
<evidence type="ECO:0000256" key="1">
    <source>
        <dbReference type="ARBA" id="ARBA00004651"/>
    </source>
</evidence>
<keyword evidence="10" id="KW-1185">Reference proteome</keyword>